<geneLocation type="plasmid" evidence="1">
    <name>pBS72</name>
</geneLocation>
<reference evidence="1" key="5">
    <citation type="submission" date="2016-08" db="EMBL/GenBank/DDBJ databases">
        <authorList>
            <person name="Satsunkevich N.E."/>
            <person name="Valentovich L.N."/>
            <person name="Kolomiets E.I."/>
            <person name="Titok M.A."/>
        </authorList>
    </citation>
    <scope>NUCLEOTIDE SEQUENCE</scope>
    <source>
        <strain evidence="1">72</strain>
        <plasmid evidence="1">pBS72</plasmid>
    </source>
</reference>
<accession>A0A1J0AKQ9</accession>
<gene>
    <name evidence="1" type="ORF">pBS72_0520</name>
</gene>
<evidence type="ECO:0000313" key="1">
    <source>
        <dbReference type="EMBL" id="APB62321.1"/>
    </source>
</evidence>
<organism evidence="1">
    <name type="scientific">Bacillus subtilis</name>
    <dbReference type="NCBI Taxonomy" id="1423"/>
    <lineage>
        <taxon>Bacteria</taxon>
        <taxon>Bacillati</taxon>
        <taxon>Bacillota</taxon>
        <taxon>Bacilli</taxon>
        <taxon>Bacillales</taxon>
        <taxon>Bacillaceae</taxon>
        <taxon>Bacillus</taxon>
    </lineage>
</organism>
<reference evidence="1" key="3">
    <citation type="journal article" date="2004" name="Mol. Biol. (Mosk.)">
        <title>The replication system of plasmids from Bacillus subtilis environmental isolates.</title>
        <authorList>
            <person name="Lagodich A.V."/>
            <person name="Shtaniuk Iu.V."/>
            <person name="Prozorov A.A."/>
            <person name="Titok M.A."/>
        </authorList>
    </citation>
    <scope>NUCLEOTIDE SEQUENCE</scope>
    <source>
        <strain evidence="1">72</strain>
        <plasmid evidence="1">pBS72</plasmid>
    </source>
</reference>
<dbReference type="InterPro" id="IPR025586">
    <property type="entry name" value="PcfJ"/>
</dbReference>
<reference evidence="1" key="4">
    <citation type="journal article" date="2006" name="Microbiology">
        <title>The replicative polymerases PolC and DnaE are required for theta replication of the Bacillus subtilis plasmid pBS72.</title>
        <authorList>
            <person name="Titok M."/>
            <person name="Suski C."/>
            <person name="Dalmais B."/>
            <person name="Ehrlich S.D."/>
            <person name="Janniere L."/>
        </authorList>
    </citation>
    <scope>NUCLEOTIDE SEQUENCE</scope>
    <source>
        <strain evidence="1">72</strain>
        <plasmid evidence="1">pBS72</plasmid>
    </source>
</reference>
<proteinExistence type="predicted"/>
<name>A0A1J0AKQ9_BACIU</name>
<dbReference type="Pfam" id="PF14284">
    <property type="entry name" value="PcfJ"/>
    <property type="match status" value="1"/>
</dbReference>
<keyword evidence="1" id="KW-0614">Plasmid</keyword>
<protein>
    <recommendedName>
        <fullName evidence="2">PcfJ domain-containing protein</fullName>
    </recommendedName>
</protein>
<evidence type="ECO:0008006" key="2">
    <source>
        <dbReference type="Google" id="ProtNLM"/>
    </source>
</evidence>
<reference evidence="1" key="1">
    <citation type="journal article" date="2002" name="Mikrobiologiia">
        <title>Soil strain of Bacillus subtilis harboring a large plasmid that mediates high-frequency conjugal mobilization.</title>
        <authorList>
            <person name="Lotareva O.V."/>
            <person name="Poluektova E.U."/>
            <person name="Titok M.A."/>
            <person name="Prozorov A.A."/>
        </authorList>
    </citation>
    <scope>NUCLEOTIDE SEQUENCE</scope>
    <source>
        <strain evidence="1">72</strain>
        <plasmid evidence="1">pBS72</plasmid>
    </source>
</reference>
<dbReference type="AlphaFoldDB" id="A0A1J0AKQ9"/>
<reference evidence="1" key="2">
    <citation type="journal article" date="2003" name="Plasmid">
        <title>Bacillus subtilis soil isolates: plasmid replicon analysis and construction of a new theta-replicating vector.</title>
        <authorList>
            <person name="Titok M.A."/>
            <person name="Chapuis J."/>
            <person name="Selezneva Y.V."/>
            <person name="Lagodich A.V."/>
            <person name="Prokulevich V.A."/>
            <person name="Ehrlich S.D."/>
            <person name="Janniere L."/>
        </authorList>
    </citation>
    <scope>NUCLEOTIDE SEQUENCE</scope>
    <source>
        <strain evidence="1">72</strain>
        <plasmid evidence="1">pBS72</plasmid>
    </source>
</reference>
<dbReference type="EMBL" id="KX711616">
    <property type="protein sequence ID" value="APB62321.1"/>
    <property type="molecule type" value="Genomic_DNA"/>
</dbReference>
<sequence>MFMPPFNHLRHIEHMKEMVILNVLYDYVSKKKVPIIRMQIGIWNEIYPETEDGKKVICSTCSYLVQDAEESTNKAGQKVLVCPQCKKQIRGNIHYKKNFKQHVYMSKVVDKEDKLHFYLTYFSYAISKKSNRMYCEPHFYTFTYNKETKHLYIIKKMNSKHVVAPITFGTIPKWANELYRLIFNNEIFDKYALRGFEIFKNELKKNLPHWVRDRELNLCSITTILKEPSLSLIPNIEQLEKLGYGYKLIPKTKKKLIKGKASVKELISIITGYTPNKFDMKFISRRSDNLMFYPCIKELFKDVNNQQAIFKELDKQNDWLDREFESFERHMLFFNFKKFKSHIEDYFSFLCLFDLKKLYKDEIKFKNHIIKYFEKHDLYQLLLISQDIVRMNENIKNRIDTKNEIKNHYHKLLKEFKSIQTLHDELINIINLMKFGCENKIDYKGETRKVFESNFLPDYKFELAESDLQIYQVGHKFNNCLGGYVDEAMEQRVFILFLRNKVTEEIEYAMEVSPNKVLYQAEGKYNQLPPENVWEIIKKYCDEKGIRIPTERAA</sequence>